<feature type="domain" description="Ig-like" evidence="2">
    <location>
        <begin position="6"/>
        <end position="105"/>
    </location>
</feature>
<dbReference type="Proteomes" id="UP001066276">
    <property type="component" value="Chromosome 8"/>
</dbReference>
<reference evidence="3" key="1">
    <citation type="journal article" date="2022" name="bioRxiv">
        <title>Sequencing and chromosome-scale assembly of the giantPleurodeles waltlgenome.</title>
        <authorList>
            <person name="Brown T."/>
            <person name="Elewa A."/>
            <person name="Iarovenko S."/>
            <person name="Subramanian E."/>
            <person name="Araus A.J."/>
            <person name="Petzold A."/>
            <person name="Susuki M."/>
            <person name="Suzuki K.-i.T."/>
            <person name="Hayashi T."/>
            <person name="Toyoda A."/>
            <person name="Oliveira C."/>
            <person name="Osipova E."/>
            <person name="Leigh N.D."/>
            <person name="Simon A."/>
            <person name="Yun M.H."/>
        </authorList>
    </citation>
    <scope>NUCLEOTIDE SEQUENCE</scope>
    <source>
        <strain evidence="3">20211129_DDA</strain>
        <tissue evidence="3">Liver</tissue>
    </source>
</reference>
<keyword evidence="4" id="KW-1185">Reference proteome</keyword>
<dbReference type="InterPro" id="IPR013783">
    <property type="entry name" value="Ig-like_fold"/>
</dbReference>
<accession>A0AAV7NTN6</accession>
<dbReference type="InterPro" id="IPR036179">
    <property type="entry name" value="Ig-like_dom_sf"/>
</dbReference>
<name>A0AAV7NTN6_PLEWA</name>
<comment type="caution">
    <text evidence="3">The sequence shown here is derived from an EMBL/GenBank/DDBJ whole genome shotgun (WGS) entry which is preliminary data.</text>
</comment>
<evidence type="ECO:0000313" key="4">
    <source>
        <dbReference type="Proteomes" id="UP001066276"/>
    </source>
</evidence>
<evidence type="ECO:0000313" key="3">
    <source>
        <dbReference type="EMBL" id="KAJ1118315.1"/>
    </source>
</evidence>
<feature type="chain" id="PRO_5043496450" description="Ig-like domain-containing protein" evidence="1">
    <location>
        <begin position="23"/>
        <end position="105"/>
    </location>
</feature>
<dbReference type="Gene3D" id="2.60.40.10">
    <property type="entry name" value="Immunoglobulins"/>
    <property type="match status" value="1"/>
</dbReference>
<dbReference type="PROSITE" id="PS50835">
    <property type="entry name" value="IG_LIKE"/>
    <property type="match status" value="1"/>
</dbReference>
<dbReference type="EMBL" id="JANPWB010000012">
    <property type="protein sequence ID" value="KAJ1118315.1"/>
    <property type="molecule type" value="Genomic_DNA"/>
</dbReference>
<organism evidence="3 4">
    <name type="scientific">Pleurodeles waltl</name>
    <name type="common">Iberian ribbed newt</name>
    <dbReference type="NCBI Taxonomy" id="8319"/>
    <lineage>
        <taxon>Eukaryota</taxon>
        <taxon>Metazoa</taxon>
        <taxon>Chordata</taxon>
        <taxon>Craniata</taxon>
        <taxon>Vertebrata</taxon>
        <taxon>Euteleostomi</taxon>
        <taxon>Amphibia</taxon>
        <taxon>Batrachia</taxon>
        <taxon>Caudata</taxon>
        <taxon>Salamandroidea</taxon>
        <taxon>Salamandridae</taxon>
        <taxon>Pleurodelinae</taxon>
        <taxon>Pleurodeles</taxon>
    </lineage>
</organism>
<evidence type="ECO:0000259" key="2">
    <source>
        <dbReference type="PROSITE" id="PS50835"/>
    </source>
</evidence>
<proteinExistence type="predicted"/>
<sequence length="105" mass="11934">MNFGSPTIVFLIFLKDLLTGSTQFTPSPCTFEGDFSLMKCPLLIQENPNDSKNSQNVLTWFRQHETKGWTRVGPEINSRLLAIENRLEFWPVETSDSGKYCCVLG</sequence>
<feature type="signal peptide" evidence="1">
    <location>
        <begin position="1"/>
        <end position="22"/>
    </location>
</feature>
<protein>
    <recommendedName>
        <fullName evidence="2">Ig-like domain-containing protein</fullName>
    </recommendedName>
</protein>
<dbReference type="SUPFAM" id="SSF48726">
    <property type="entry name" value="Immunoglobulin"/>
    <property type="match status" value="1"/>
</dbReference>
<dbReference type="AlphaFoldDB" id="A0AAV7NTN6"/>
<dbReference type="InterPro" id="IPR007110">
    <property type="entry name" value="Ig-like_dom"/>
</dbReference>
<evidence type="ECO:0000256" key="1">
    <source>
        <dbReference type="SAM" id="SignalP"/>
    </source>
</evidence>
<gene>
    <name evidence="3" type="ORF">NDU88_006509</name>
</gene>
<keyword evidence="1" id="KW-0732">Signal</keyword>